<feature type="region of interest" description="Disordered" evidence="1">
    <location>
        <begin position="14"/>
        <end position="36"/>
    </location>
</feature>
<sequence>MWKKNKKIMAEKVMSKMRRKRKKQKNMKKEARKMSFSDERKCCISASFGLIS</sequence>
<dbReference type="AlphaFoldDB" id="D4LX88"/>
<dbReference type="EMBL" id="FP929054">
    <property type="protein sequence ID" value="CBL22241.1"/>
    <property type="molecule type" value="Genomic_DNA"/>
</dbReference>
<evidence type="ECO:0000313" key="3">
    <source>
        <dbReference type="Proteomes" id="UP000008955"/>
    </source>
</evidence>
<protein>
    <submittedName>
        <fullName evidence="2">Uncharacterized protein</fullName>
    </submittedName>
</protein>
<keyword evidence="3" id="KW-1185">Reference proteome</keyword>
<feature type="compositionally biased region" description="Basic and acidic residues" evidence="1">
    <location>
        <begin position="27"/>
        <end position="36"/>
    </location>
</feature>
<evidence type="ECO:0000313" key="2">
    <source>
        <dbReference type="EMBL" id="CBL22241.1"/>
    </source>
</evidence>
<accession>D4LX88</accession>
<dbReference type="HOGENOM" id="CLU_3077332_0_0_9"/>
<gene>
    <name evidence="2" type="ORF">CK5_06920</name>
</gene>
<dbReference type="PATRIC" id="fig|657314.3.peg.459"/>
<organism evidence="2 3">
    <name type="scientific">Blautia obeum A2-162</name>
    <dbReference type="NCBI Taxonomy" id="657314"/>
    <lineage>
        <taxon>Bacteria</taxon>
        <taxon>Bacillati</taxon>
        <taxon>Bacillota</taxon>
        <taxon>Clostridia</taxon>
        <taxon>Lachnospirales</taxon>
        <taxon>Lachnospiraceae</taxon>
        <taxon>Blautia</taxon>
    </lineage>
</organism>
<reference evidence="2 3" key="2">
    <citation type="submission" date="2010-03" db="EMBL/GenBank/DDBJ databases">
        <authorList>
            <person name="Pajon A."/>
        </authorList>
    </citation>
    <scope>NUCLEOTIDE SEQUENCE [LARGE SCALE GENOMIC DNA]</scope>
    <source>
        <strain evidence="2 3">A2-162</strain>
    </source>
</reference>
<evidence type="ECO:0000256" key="1">
    <source>
        <dbReference type="SAM" id="MobiDB-lite"/>
    </source>
</evidence>
<proteinExistence type="predicted"/>
<reference evidence="2 3" key="1">
    <citation type="submission" date="2010-03" db="EMBL/GenBank/DDBJ databases">
        <title>The genome sequence of Ruminococcus obeum A2-162.</title>
        <authorList>
            <consortium name="metaHIT consortium -- http://www.metahit.eu/"/>
            <person name="Pajon A."/>
            <person name="Turner K."/>
            <person name="Parkhill J."/>
            <person name="Duncan S."/>
            <person name="Flint H."/>
        </authorList>
    </citation>
    <scope>NUCLEOTIDE SEQUENCE [LARGE SCALE GENOMIC DNA]</scope>
    <source>
        <strain evidence="2 3">A2-162</strain>
    </source>
</reference>
<name>D4LX88_9FIRM</name>
<dbReference type="Proteomes" id="UP000008955">
    <property type="component" value="Chromosome"/>
</dbReference>
<feature type="compositionally biased region" description="Basic residues" evidence="1">
    <location>
        <begin position="15"/>
        <end position="26"/>
    </location>
</feature>
<dbReference type="KEGG" id="rob:CK5_06920"/>